<gene>
    <name evidence="2" type="ORF">SAMN05443245_6603</name>
</gene>
<dbReference type="EMBL" id="FNKP01000003">
    <property type="protein sequence ID" value="SDR50194.1"/>
    <property type="molecule type" value="Genomic_DNA"/>
</dbReference>
<keyword evidence="1" id="KW-0812">Transmembrane</keyword>
<keyword evidence="1" id="KW-1133">Transmembrane helix</keyword>
<feature type="transmembrane region" description="Helical" evidence="1">
    <location>
        <begin position="116"/>
        <end position="145"/>
    </location>
</feature>
<proteinExistence type="predicted"/>
<evidence type="ECO:0000256" key="1">
    <source>
        <dbReference type="SAM" id="Phobius"/>
    </source>
</evidence>
<evidence type="ECO:0000313" key="3">
    <source>
        <dbReference type="Proteomes" id="UP000183487"/>
    </source>
</evidence>
<evidence type="ECO:0000313" key="2">
    <source>
        <dbReference type="EMBL" id="SDR50194.1"/>
    </source>
</evidence>
<reference evidence="3" key="1">
    <citation type="submission" date="2016-10" db="EMBL/GenBank/DDBJ databases">
        <authorList>
            <person name="Varghese N."/>
        </authorList>
    </citation>
    <scope>NUCLEOTIDE SEQUENCE [LARGE SCALE GENOMIC DNA]</scope>
    <source>
        <strain evidence="3">GAS106B</strain>
    </source>
</reference>
<keyword evidence="1" id="KW-0472">Membrane</keyword>
<feature type="transmembrane region" description="Helical" evidence="1">
    <location>
        <begin position="157"/>
        <end position="180"/>
    </location>
</feature>
<feature type="transmembrane region" description="Helical" evidence="1">
    <location>
        <begin position="73"/>
        <end position="95"/>
    </location>
</feature>
<organism evidence="2 3">
    <name type="scientific">Paraburkholderia fungorum</name>
    <dbReference type="NCBI Taxonomy" id="134537"/>
    <lineage>
        <taxon>Bacteria</taxon>
        <taxon>Pseudomonadati</taxon>
        <taxon>Pseudomonadota</taxon>
        <taxon>Betaproteobacteria</taxon>
        <taxon>Burkholderiales</taxon>
        <taxon>Burkholderiaceae</taxon>
        <taxon>Paraburkholderia</taxon>
    </lineage>
</organism>
<accession>A0A1H1JJP4</accession>
<name>A0A1H1JJP4_9BURK</name>
<sequence>MIALPIQVVRYVMLGEQESHPRSVFGKQFWRYFGLCLAIGFGSIVVGALIVAVGFSVTHSFNGYLGKTGLQLFVWSVIAICVVTFIAIRFSLLFCHVGIGRAIRWRASWRDTRGHFWRIVVSHMLTLAPLEVFLIALFAILRAWFSTGDRSTSLYPIAIVVSLFSSVGMVVGATCACWLYRRFARALLENP</sequence>
<protein>
    <submittedName>
        <fullName evidence="2">Uncharacterized protein</fullName>
    </submittedName>
</protein>
<dbReference type="AlphaFoldDB" id="A0A1H1JJP4"/>
<dbReference type="Proteomes" id="UP000183487">
    <property type="component" value="Unassembled WGS sequence"/>
</dbReference>
<feature type="transmembrane region" description="Helical" evidence="1">
    <location>
        <begin position="32"/>
        <end position="53"/>
    </location>
</feature>
<keyword evidence="3" id="KW-1185">Reference proteome</keyword>